<dbReference type="GO" id="GO:0006281">
    <property type="term" value="P:DNA repair"/>
    <property type="evidence" value="ECO:0007669"/>
    <property type="project" value="TreeGrafter"/>
</dbReference>
<evidence type="ECO:0000256" key="3">
    <source>
        <dbReference type="ARBA" id="ARBA00022806"/>
    </source>
</evidence>
<name>A0A6C0KEQ9_9ZZZZ</name>
<dbReference type="GO" id="GO:0005524">
    <property type="term" value="F:ATP binding"/>
    <property type="evidence" value="ECO:0007669"/>
    <property type="project" value="UniProtKB-KW"/>
</dbReference>
<keyword evidence="4" id="KW-0067">ATP-binding</keyword>
<feature type="domain" description="Helicase C-terminal" evidence="5">
    <location>
        <begin position="607"/>
        <end position="684"/>
    </location>
</feature>
<proteinExistence type="predicted"/>
<reference evidence="6" key="1">
    <citation type="journal article" date="2020" name="Nature">
        <title>Giant virus diversity and host interactions through global metagenomics.</title>
        <authorList>
            <person name="Schulz F."/>
            <person name="Roux S."/>
            <person name="Paez-Espino D."/>
            <person name="Jungbluth S."/>
            <person name="Walsh D.A."/>
            <person name="Denef V.J."/>
            <person name="McMahon K.D."/>
            <person name="Konstantinidis K.T."/>
            <person name="Eloe-Fadrosh E.A."/>
            <person name="Kyrpides N.C."/>
            <person name="Woyke T."/>
        </authorList>
    </citation>
    <scope>NUCLEOTIDE SEQUENCE</scope>
    <source>
        <strain evidence="6">GVMAG-S-3300002307-41</strain>
    </source>
</reference>
<dbReference type="GO" id="GO:0031297">
    <property type="term" value="P:replication fork processing"/>
    <property type="evidence" value="ECO:0007669"/>
    <property type="project" value="TreeGrafter"/>
</dbReference>
<dbReference type="InterPro" id="IPR001650">
    <property type="entry name" value="Helicase_C-like"/>
</dbReference>
<keyword evidence="3" id="KW-0347">Helicase</keyword>
<protein>
    <recommendedName>
        <fullName evidence="5">Helicase C-terminal domain-containing protein</fullName>
    </recommendedName>
</protein>
<organism evidence="6">
    <name type="scientific">viral metagenome</name>
    <dbReference type="NCBI Taxonomy" id="1070528"/>
    <lineage>
        <taxon>unclassified sequences</taxon>
        <taxon>metagenomes</taxon>
        <taxon>organismal metagenomes</taxon>
    </lineage>
</organism>
<dbReference type="AlphaFoldDB" id="A0A6C0KEQ9"/>
<accession>A0A6C0KEQ9</accession>
<dbReference type="Gene3D" id="3.40.50.300">
    <property type="entry name" value="P-loop containing nucleotide triphosphate hydrolases"/>
    <property type="match status" value="2"/>
</dbReference>
<dbReference type="InterPro" id="IPR027417">
    <property type="entry name" value="P-loop_NTPase"/>
</dbReference>
<dbReference type="PANTHER" id="PTHR45766:SF3">
    <property type="entry name" value="DNA ANNEALING HELICASE AND ENDONUCLEASE ZRANB3"/>
    <property type="match status" value="1"/>
</dbReference>
<keyword evidence="2" id="KW-0378">Hydrolase</keyword>
<dbReference type="EMBL" id="MN740866">
    <property type="protein sequence ID" value="QHU15626.1"/>
    <property type="molecule type" value="Genomic_DNA"/>
</dbReference>
<dbReference type="Pfam" id="PF00271">
    <property type="entry name" value="Helicase_C"/>
    <property type="match status" value="1"/>
</dbReference>
<evidence type="ECO:0000313" key="6">
    <source>
        <dbReference type="EMBL" id="QHU15626.1"/>
    </source>
</evidence>
<dbReference type="GO" id="GO:0016787">
    <property type="term" value="F:hydrolase activity"/>
    <property type="evidence" value="ECO:0007669"/>
    <property type="project" value="UniProtKB-KW"/>
</dbReference>
<dbReference type="GO" id="GO:0004520">
    <property type="term" value="F:DNA endonuclease activity"/>
    <property type="evidence" value="ECO:0007669"/>
    <property type="project" value="TreeGrafter"/>
</dbReference>
<dbReference type="SMART" id="SM00490">
    <property type="entry name" value="HELICc"/>
    <property type="match status" value="1"/>
</dbReference>
<sequence length="880" mass="101415">MYTLPNRKAFSDSVTRIFLKYRQKDALGTDEPTKDLKTYQKLVRDYLLIETPYRGLLLYHGLGSGKTRSAIAIAESLMTNKKIYVLTPASLEDNFLEEIRVAGDPVYVRDQYWERKPLKSAEDHEVAKAMGISEQFLTTNGVYFVTVPGMAPNYSVLSKPDAKLVTDQIDDIIHQRFHFIRYNGINKNNVETLFPSPTMFDDSVVIVEEAHNLIGAVVNESELKTRAYDYIYKARNCKVVALSGTPAINSPHEIAYLMNLLRGPIERVSVPTKSAMAWDEALMTAFFRGQKDVDTVEYNSVKRVLMLTRNPPHFESVYNEKGDRIAVKYNREFKQDPDIRTWVTAWKTEFETKFTGVELEIPDKYIVENLECLPTDFEEFMKTFVEGLNIRNPLLLGRRIQGLVSYYKGADEKLLPKRLDEDKTLQKIEMSPEQFFIYLKDRFEEYKQEVNRKRKVGLSDQLGSFRPRTRQLCNYAIPPELRVGVTEDGEVDEENEPDNSDIILKLRAEPEKYLKGAGLARYSPKMARMLAELKESVGTFGSLNNQFVYSEYVSVGGLGTFMGVLDNNGFQEYKLVKEGGIWKEDPTMKPDVPAYALYTGGKSEREKELREIYRQIFNKKYSDTFPQSLKDGLEGKPKRLCILMASKAGAEGITLLETRNVYILEPYWNPSRIDQVIGRAIRLNSHIKLPVTDQNVTVKLYLSVFTPEQSTTSDADKAPNIVAIRRNDMIMKRYEGDEPRSTFMTTDEYLYELSYEKNRLIKSISTILKQAAVDCEIHRKLHSKEQPIIQCMRFDTKTTSEDLAYKPSYLSDEKDTLYMRNIERKTRKIQIIRVKGMLMILDPITNEIFDYGAFSDNKRLFRIGERTGPTKITFFPYVVL</sequence>
<dbReference type="PANTHER" id="PTHR45766">
    <property type="entry name" value="DNA ANNEALING HELICASE AND ENDONUCLEASE ZRANB3 FAMILY MEMBER"/>
    <property type="match status" value="1"/>
</dbReference>
<dbReference type="GO" id="GO:0004386">
    <property type="term" value="F:helicase activity"/>
    <property type="evidence" value="ECO:0007669"/>
    <property type="project" value="UniProtKB-KW"/>
</dbReference>
<evidence type="ECO:0000259" key="5">
    <source>
        <dbReference type="SMART" id="SM00490"/>
    </source>
</evidence>
<dbReference type="GO" id="GO:0043596">
    <property type="term" value="C:nuclear replication fork"/>
    <property type="evidence" value="ECO:0007669"/>
    <property type="project" value="TreeGrafter"/>
</dbReference>
<evidence type="ECO:0000256" key="2">
    <source>
        <dbReference type="ARBA" id="ARBA00022801"/>
    </source>
</evidence>
<dbReference type="SUPFAM" id="SSF52540">
    <property type="entry name" value="P-loop containing nucleoside triphosphate hydrolases"/>
    <property type="match status" value="2"/>
</dbReference>
<keyword evidence="1" id="KW-0547">Nucleotide-binding</keyword>
<evidence type="ECO:0000256" key="4">
    <source>
        <dbReference type="ARBA" id="ARBA00022840"/>
    </source>
</evidence>
<evidence type="ECO:0000256" key="1">
    <source>
        <dbReference type="ARBA" id="ARBA00022741"/>
    </source>
</evidence>